<dbReference type="RefSeq" id="WP_248357462.1">
    <property type="nucleotide sequence ID" value="NZ_AP025591.1"/>
</dbReference>
<proteinExistence type="predicted"/>
<evidence type="ECO:0000313" key="3">
    <source>
        <dbReference type="EMBL" id="BDG01094.1"/>
    </source>
</evidence>
<keyword evidence="4" id="KW-1185">Reference proteome</keyword>
<dbReference type="Pfam" id="PF24860">
    <property type="entry name" value="FdhE_C"/>
    <property type="match status" value="1"/>
</dbReference>
<dbReference type="Gene3D" id="3.90.1670.10">
    <property type="entry name" value="FdhE-like domain"/>
    <property type="match status" value="1"/>
</dbReference>
<reference evidence="4" key="1">
    <citation type="journal article" date="2022" name="Int. J. Syst. Evol. Microbiol.">
        <title>Anaeromyxobacter oryzae sp. nov., Anaeromyxobacter diazotrophicus sp. nov. and Anaeromyxobacter paludicola sp. nov., isolated from paddy soils.</title>
        <authorList>
            <person name="Itoh H."/>
            <person name="Xu Z."/>
            <person name="Mise K."/>
            <person name="Masuda Y."/>
            <person name="Ushijima N."/>
            <person name="Hayakawa C."/>
            <person name="Shiratori Y."/>
            <person name="Senoo K."/>
        </authorList>
    </citation>
    <scope>NUCLEOTIDE SEQUENCE [LARGE SCALE GENOMIC DNA]</scope>
    <source>
        <strain evidence="4">Red232</strain>
    </source>
</reference>
<dbReference type="InterPro" id="IPR024064">
    <property type="entry name" value="FdhE-like_sf"/>
</dbReference>
<dbReference type="PANTHER" id="PTHR37689">
    <property type="entry name" value="PROTEIN FDHE"/>
    <property type="match status" value="1"/>
</dbReference>
<sequence>MTLSEWIQQHPFLTKIAGLQGRVDATAAAFLSAPIAPPAWDAYAADHASGVPLLHATHVAIDLAPAATLVRSLAADVASAPVPPGLARDAGELVADLAAPDAAPDAAARAIAWVVRGEGSAPARHGGLLVFLGWAALRRTLEPVKDAYRAWSGAQAWRQPYCPTCGAPPVLAQLVPEGAGRARILCCGPCGTTWAWKRIACPHCGNEAQDRLDVLEVDGEEGLRLDTCRSCNGYVKTITREPVEPFLLADWTTLHLDALAKERGLERRGSSLYDM</sequence>
<dbReference type="Proteomes" id="UP001162891">
    <property type="component" value="Chromosome"/>
</dbReference>
<organism evidence="3 4">
    <name type="scientific">Anaeromyxobacter oryzae</name>
    <dbReference type="NCBI Taxonomy" id="2918170"/>
    <lineage>
        <taxon>Bacteria</taxon>
        <taxon>Pseudomonadati</taxon>
        <taxon>Myxococcota</taxon>
        <taxon>Myxococcia</taxon>
        <taxon>Myxococcales</taxon>
        <taxon>Cystobacterineae</taxon>
        <taxon>Anaeromyxobacteraceae</taxon>
        <taxon>Anaeromyxobacter</taxon>
    </lineage>
</organism>
<evidence type="ECO:0000259" key="2">
    <source>
        <dbReference type="Pfam" id="PF24860"/>
    </source>
</evidence>
<feature type="domain" description="FdhE C-terminal" evidence="2">
    <location>
        <begin position="199"/>
        <end position="272"/>
    </location>
</feature>
<name>A0ABM7WNQ0_9BACT</name>
<dbReference type="CDD" id="cd16341">
    <property type="entry name" value="FdhE"/>
    <property type="match status" value="1"/>
</dbReference>
<dbReference type="PANTHER" id="PTHR37689:SF1">
    <property type="entry name" value="PROTEIN FDHE"/>
    <property type="match status" value="1"/>
</dbReference>
<dbReference type="InterPro" id="IPR006452">
    <property type="entry name" value="Formate_DH_accessory"/>
</dbReference>
<gene>
    <name evidence="3" type="ORF">AMOR_00900</name>
</gene>
<dbReference type="InterPro" id="IPR056796">
    <property type="entry name" value="FdhE_C"/>
</dbReference>
<evidence type="ECO:0000313" key="4">
    <source>
        <dbReference type="Proteomes" id="UP001162891"/>
    </source>
</evidence>
<dbReference type="EMBL" id="AP025591">
    <property type="protein sequence ID" value="BDG01094.1"/>
    <property type="molecule type" value="Genomic_DNA"/>
</dbReference>
<keyword evidence="1" id="KW-0963">Cytoplasm</keyword>
<protein>
    <recommendedName>
        <fullName evidence="2">FdhE C-terminal domain-containing protein</fullName>
    </recommendedName>
</protein>
<evidence type="ECO:0000256" key="1">
    <source>
        <dbReference type="ARBA" id="ARBA00022490"/>
    </source>
</evidence>
<dbReference type="SUPFAM" id="SSF144020">
    <property type="entry name" value="FdhE-like"/>
    <property type="match status" value="1"/>
</dbReference>
<accession>A0ABM7WNQ0</accession>